<organism evidence="2 3">
    <name type="scientific">Meganyctiphanes norvegica</name>
    <name type="common">Northern krill</name>
    <name type="synonym">Thysanopoda norvegica</name>
    <dbReference type="NCBI Taxonomy" id="48144"/>
    <lineage>
        <taxon>Eukaryota</taxon>
        <taxon>Metazoa</taxon>
        <taxon>Ecdysozoa</taxon>
        <taxon>Arthropoda</taxon>
        <taxon>Crustacea</taxon>
        <taxon>Multicrustacea</taxon>
        <taxon>Malacostraca</taxon>
        <taxon>Eumalacostraca</taxon>
        <taxon>Eucarida</taxon>
        <taxon>Euphausiacea</taxon>
        <taxon>Euphausiidae</taxon>
        <taxon>Meganyctiphanes</taxon>
    </lineage>
</organism>
<evidence type="ECO:0000259" key="1">
    <source>
        <dbReference type="PROSITE" id="PS50181"/>
    </source>
</evidence>
<dbReference type="AlphaFoldDB" id="A0AAV2RL00"/>
<dbReference type="Proteomes" id="UP001497623">
    <property type="component" value="Unassembled WGS sequence"/>
</dbReference>
<sequence length="381" mass="43259">MEGYADLPVVVLELICSHLTVPELLQATQVCITWHALINNPRVWFKRLLQMDIQINPDLKSKLQGSHVNKSKTLSLLQGTCLYEEDVSSPKSHFGNRVSWIIEERDINVTSALLVSRTPGDVTVRLRSDPDSIRNIDIFFLVISYHSCDVFVEDLYCWRNASNSNKKLLKQICLSRMCNVKKMWTAVQTAVLPTTIRHLRLALLVNPTTKKTIDPGIAHLIQRFPLLQELGIHVRADMVTDHLPHLPYLKKNGDPSTDIYLSELSEDHHVQWAVNTMKTLRPLTGGYGSLVLPRCSLHEDQLYELIDRMAAAGVTNFRGIAISFSQGNTKQNQLPNFTPQKSMRFCHKLENVIDHKFHRSHSSLSIFGKGDDDLGHKSGIW</sequence>
<comment type="caution">
    <text evidence="2">The sequence shown here is derived from an EMBL/GenBank/DDBJ whole genome shotgun (WGS) entry which is preliminary data.</text>
</comment>
<dbReference type="Gene3D" id="1.20.1280.50">
    <property type="match status" value="1"/>
</dbReference>
<protein>
    <recommendedName>
        <fullName evidence="1">F-box domain-containing protein</fullName>
    </recommendedName>
</protein>
<dbReference type="Pfam" id="PF12937">
    <property type="entry name" value="F-box-like"/>
    <property type="match status" value="1"/>
</dbReference>
<evidence type="ECO:0000313" key="2">
    <source>
        <dbReference type="EMBL" id="CAL4128051.1"/>
    </source>
</evidence>
<dbReference type="CDD" id="cd09917">
    <property type="entry name" value="F-box_SF"/>
    <property type="match status" value="1"/>
</dbReference>
<dbReference type="SUPFAM" id="SSF81383">
    <property type="entry name" value="F-box domain"/>
    <property type="match status" value="1"/>
</dbReference>
<dbReference type="PROSITE" id="PS50181">
    <property type="entry name" value="FBOX"/>
    <property type="match status" value="1"/>
</dbReference>
<dbReference type="InterPro" id="IPR001810">
    <property type="entry name" value="F-box_dom"/>
</dbReference>
<keyword evidence="3" id="KW-1185">Reference proteome</keyword>
<evidence type="ECO:0000313" key="3">
    <source>
        <dbReference type="Proteomes" id="UP001497623"/>
    </source>
</evidence>
<dbReference type="EMBL" id="CAXKWB010025375">
    <property type="protein sequence ID" value="CAL4128051.1"/>
    <property type="molecule type" value="Genomic_DNA"/>
</dbReference>
<gene>
    <name evidence="2" type="ORF">MNOR_LOCUS25962</name>
</gene>
<name>A0AAV2RL00_MEGNR</name>
<dbReference type="InterPro" id="IPR036047">
    <property type="entry name" value="F-box-like_dom_sf"/>
</dbReference>
<reference evidence="2 3" key="1">
    <citation type="submission" date="2024-05" db="EMBL/GenBank/DDBJ databases">
        <authorList>
            <person name="Wallberg A."/>
        </authorList>
    </citation>
    <scope>NUCLEOTIDE SEQUENCE [LARGE SCALE GENOMIC DNA]</scope>
</reference>
<feature type="domain" description="F-box" evidence="1">
    <location>
        <begin position="1"/>
        <end position="47"/>
    </location>
</feature>
<proteinExistence type="predicted"/>
<accession>A0AAV2RL00</accession>
<dbReference type="SMART" id="SM00256">
    <property type="entry name" value="FBOX"/>
    <property type="match status" value="1"/>
</dbReference>